<proteinExistence type="predicted"/>
<dbReference type="AlphaFoldDB" id="A0AAE0BX71"/>
<accession>A0AAE0BX71</accession>
<sequence>MGSLQSKAPKHPVALKVKPSAGKAPSTKTAVANAAAKRKQAILARVAVRARSLPKVRQAVRKPPFANNALKWNRPDHHHVKNAIQNMAARHGRA</sequence>
<dbReference type="EMBL" id="LGRX02031842">
    <property type="protein sequence ID" value="KAK3244451.1"/>
    <property type="molecule type" value="Genomic_DNA"/>
</dbReference>
<gene>
    <name evidence="2" type="ORF">CYMTET_45934</name>
</gene>
<name>A0AAE0BX71_9CHLO</name>
<dbReference type="Proteomes" id="UP001190700">
    <property type="component" value="Unassembled WGS sequence"/>
</dbReference>
<evidence type="ECO:0000313" key="3">
    <source>
        <dbReference type="Proteomes" id="UP001190700"/>
    </source>
</evidence>
<comment type="caution">
    <text evidence="2">The sequence shown here is derived from an EMBL/GenBank/DDBJ whole genome shotgun (WGS) entry which is preliminary data.</text>
</comment>
<reference evidence="2 3" key="1">
    <citation type="journal article" date="2015" name="Genome Biol. Evol.">
        <title>Comparative Genomics of a Bacterivorous Green Alga Reveals Evolutionary Causalities and Consequences of Phago-Mixotrophic Mode of Nutrition.</title>
        <authorList>
            <person name="Burns J.A."/>
            <person name="Paasch A."/>
            <person name="Narechania A."/>
            <person name="Kim E."/>
        </authorList>
    </citation>
    <scope>NUCLEOTIDE SEQUENCE [LARGE SCALE GENOMIC DNA]</scope>
    <source>
        <strain evidence="2 3">PLY_AMNH</strain>
    </source>
</reference>
<feature type="region of interest" description="Disordered" evidence="1">
    <location>
        <begin position="1"/>
        <end position="26"/>
    </location>
</feature>
<organism evidence="2 3">
    <name type="scientific">Cymbomonas tetramitiformis</name>
    <dbReference type="NCBI Taxonomy" id="36881"/>
    <lineage>
        <taxon>Eukaryota</taxon>
        <taxon>Viridiplantae</taxon>
        <taxon>Chlorophyta</taxon>
        <taxon>Pyramimonadophyceae</taxon>
        <taxon>Pyramimonadales</taxon>
        <taxon>Pyramimonadaceae</taxon>
        <taxon>Cymbomonas</taxon>
    </lineage>
</organism>
<evidence type="ECO:0000313" key="2">
    <source>
        <dbReference type="EMBL" id="KAK3244451.1"/>
    </source>
</evidence>
<evidence type="ECO:0000256" key="1">
    <source>
        <dbReference type="SAM" id="MobiDB-lite"/>
    </source>
</evidence>
<keyword evidence="3" id="KW-1185">Reference proteome</keyword>
<protein>
    <submittedName>
        <fullName evidence="2">Uncharacterized protein</fullName>
    </submittedName>
</protein>